<evidence type="ECO:0000313" key="3">
    <source>
        <dbReference type="Proteomes" id="UP000242287"/>
    </source>
</evidence>
<keyword evidence="1" id="KW-0472">Membrane</keyword>
<keyword evidence="1" id="KW-0812">Transmembrane</keyword>
<dbReference type="STRING" id="703135.A0A2A9NMV3"/>
<evidence type="ECO:0000256" key="1">
    <source>
        <dbReference type="SAM" id="Phobius"/>
    </source>
</evidence>
<feature type="transmembrane region" description="Helical" evidence="1">
    <location>
        <begin position="137"/>
        <end position="155"/>
    </location>
</feature>
<evidence type="ECO:0000313" key="2">
    <source>
        <dbReference type="EMBL" id="PFH49076.1"/>
    </source>
</evidence>
<protein>
    <submittedName>
        <fullName evidence="2">Uncharacterized protein</fullName>
    </submittedName>
</protein>
<feature type="transmembrane region" description="Helical" evidence="1">
    <location>
        <begin position="67"/>
        <end position="86"/>
    </location>
</feature>
<name>A0A2A9NMV3_9AGAR</name>
<keyword evidence="1" id="KW-1133">Transmembrane helix</keyword>
<feature type="transmembrane region" description="Helical" evidence="1">
    <location>
        <begin position="110"/>
        <end position="131"/>
    </location>
</feature>
<dbReference type="EMBL" id="KZ302040">
    <property type="protein sequence ID" value="PFH49076.1"/>
    <property type="molecule type" value="Genomic_DNA"/>
</dbReference>
<gene>
    <name evidence="2" type="ORF">AMATHDRAFT_41794</name>
</gene>
<dbReference type="Proteomes" id="UP000242287">
    <property type="component" value="Unassembled WGS sequence"/>
</dbReference>
<reference evidence="2 3" key="1">
    <citation type="submission" date="2014-02" db="EMBL/GenBank/DDBJ databases">
        <title>Transposable element dynamics among asymbiotic and ectomycorrhizal Amanita fungi.</title>
        <authorList>
            <consortium name="DOE Joint Genome Institute"/>
            <person name="Hess J."/>
            <person name="Skrede I."/>
            <person name="Wolfe B."/>
            <person name="LaButti K."/>
            <person name="Ohm R.A."/>
            <person name="Grigoriev I.V."/>
            <person name="Pringle A."/>
        </authorList>
    </citation>
    <scope>NUCLEOTIDE SEQUENCE [LARGE SCALE GENOMIC DNA]</scope>
    <source>
        <strain evidence="2 3">SKay4041</strain>
    </source>
</reference>
<dbReference type="OrthoDB" id="3020506at2759"/>
<organism evidence="2 3">
    <name type="scientific">Amanita thiersii Skay4041</name>
    <dbReference type="NCBI Taxonomy" id="703135"/>
    <lineage>
        <taxon>Eukaryota</taxon>
        <taxon>Fungi</taxon>
        <taxon>Dikarya</taxon>
        <taxon>Basidiomycota</taxon>
        <taxon>Agaricomycotina</taxon>
        <taxon>Agaricomycetes</taxon>
        <taxon>Agaricomycetidae</taxon>
        <taxon>Agaricales</taxon>
        <taxon>Pluteineae</taxon>
        <taxon>Amanitaceae</taxon>
        <taxon>Amanita</taxon>
    </lineage>
</organism>
<keyword evidence="3" id="KW-1185">Reference proteome</keyword>
<dbReference type="AlphaFoldDB" id="A0A2A9NMV3"/>
<proteinExistence type="predicted"/>
<feature type="transmembrane region" description="Helical" evidence="1">
    <location>
        <begin position="26"/>
        <end position="47"/>
    </location>
</feature>
<sequence length="179" mass="20330">MRVSLTLLEAVLMLRVYALYEKDMKIAALLSLSLLAEFCFNFIYVIFTAHDFEVDGACLAKKTPRWVLPYGVFAVAQQLLIWGLTLQKRIRFSSFDNTSRKISQVVMRDGTWVLIGTSAILLTSIPYSLFIHRLTHIIFAILIPVCSATACRLILKMQQLRIELSATRATQQELTSVEL</sequence>
<accession>A0A2A9NMV3</accession>